<protein>
    <recommendedName>
        <fullName evidence="3">N-acetyltransferase domain-containing protein</fullName>
    </recommendedName>
</protein>
<evidence type="ECO:0000313" key="4">
    <source>
        <dbReference type="EMBL" id="EHB92523.1"/>
    </source>
</evidence>
<organism evidence="4 5">
    <name type="scientific">Alistipes indistinctus YIT 12060</name>
    <dbReference type="NCBI Taxonomy" id="742725"/>
    <lineage>
        <taxon>Bacteria</taxon>
        <taxon>Pseudomonadati</taxon>
        <taxon>Bacteroidota</taxon>
        <taxon>Bacteroidia</taxon>
        <taxon>Bacteroidales</taxon>
        <taxon>Rikenellaceae</taxon>
        <taxon>Alistipes</taxon>
    </lineage>
</organism>
<dbReference type="SUPFAM" id="SSF55729">
    <property type="entry name" value="Acyl-CoA N-acyltransferases (Nat)"/>
    <property type="match status" value="1"/>
</dbReference>
<dbReference type="STRING" id="742725.HMPREF9450_00727"/>
<reference evidence="4 5" key="1">
    <citation type="submission" date="2011-08" db="EMBL/GenBank/DDBJ databases">
        <title>The Genome Sequence of Alistipes indistinctus YIT 12060.</title>
        <authorList>
            <consortium name="The Broad Institute Genome Sequencing Platform"/>
            <person name="Earl A."/>
            <person name="Ward D."/>
            <person name="Feldgarden M."/>
            <person name="Gevers D."/>
            <person name="Morotomi M."/>
            <person name="Young S.K."/>
            <person name="Zeng Q."/>
            <person name="Gargeya S."/>
            <person name="Fitzgerald M."/>
            <person name="Haas B."/>
            <person name="Abouelleil A."/>
            <person name="Alvarado L."/>
            <person name="Arachchi H.M."/>
            <person name="Berlin A."/>
            <person name="Brown A."/>
            <person name="Chapman S.B."/>
            <person name="Chen Z."/>
            <person name="Dunbar C."/>
            <person name="Freedman E."/>
            <person name="Gearin G."/>
            <person name="Gellesch M."/>
            <person name="Goldberg J."/>
            <person name="Griggs A."/>
            <person name="Gujja S."/>
            <person name="Heiman D."/>
            <person name="Howarth C."/>
            <person name="Larson L."/>
            <person name="Lui A."/>
            <person name="MacDonald P.J.P."/>
            <person name="Montmayeur A."/>
            <person name="Murphy C."/>
            <person name="Neiman D."/>
            <person name="Pearson M."/>
            <person name="Priest M."/>
            <person name="Roberts A."/>
            <person name="Saif S."/>
            <person name="Shea T."/>
            <person name="Shenoy N."/>
            <person name="Sisk P."/>
            <person name="Stolte C."/>
            <person name="Sykes S."/>
            <person name="Wortman J."/>
            <person name="Nusbaum C."/>
            <person name="Birren B."/>
        </authorList>
    </citation>
    <scope>NUCLEOTIDE SEQUENCE [LARGE SCALE GENOMIC DNA]</scope>
    <source>
        <strain evidence="4 5">YIT 12060</strain>
    </source>
</reference>
<keyword evidence="5" id="KW-1185">Reference proteome</keyword>
<dbReference type="InterPro" id="IPR050832">
    <property type="entry name" value="Bact_Acetyltransf"/>
</dbReference>
<proteinExistence type="predicted"/>
<keyword evidence="2" id="KW-0012">Acyltransferase</keyword>
<evidence type="ECO:0000256" key="2">
    <source>
        <dbReference type="ARBA" id="ARBA00023315"/>
    </source>
</evidence>
<dbReference type="PANTHER" id="PTHR43877:SF2">
    <property type="entry name" value="AMINOALKYLPHOSPHONATE N-ACETYLTRANSFERASE-RELATED"/>
    <property type="match status" value="1"/>
</dbReference>
<dbReference type="Pfam" id="PF00583">
    <property type="entry name" value="Acetyltransf_1"/>
    <property type="match status" value="1"/>
</dbReference>
<evidence type="ECO:0000259" key="3">
    <source>
        <dbReference type="PROSITE" id="PS51186"/>
    </source>
</evidence>
<feature type="domain" description="N-acetyltransferase" evidence="3">
    <location>
        <begin position="7"/>
        <end position="171"/>
    </location>
</feature>
<name>G5H7S4_9BACT</name>
<sequence>MDRSAQVFFRKAAVTDIDPVWRIILQAKEQMRLLGSRQWQDGYPALDDIRRDIADGCGYVLAAGNVPVAYGAVLFGGEPAYGSIEGEWLCQPPYVVVHRLAVAQEMRRCGLATRFMREVETFARNAGLHSFRVDTNFDNRYMRSLFSALGFTYCGEIFYAHGSRRAYEKPL</sequence>
<dbReference type="PATRIC" id="fig|742725.3.peg.778"/>
<dbReference type="InterPro" id="IPR016181">
    <property type="entry name" value="Acyl_CoA_acyltransferase"/>
</dbReference>
<accession>G5H7S4</accession>
<dbReference type="InterPro" id="IPR000182">
    <property type="entry name" value="GNAT_dom"/>
</dbReference>
<dbReference type="RefSeq" id="WP_009133533.1">
    <property type="nucleotide sequence ID" value="NZ_CP102250.1"/>
</dbReference>
<comment type="caution">
    <text evidence="4">The sequence shown here is derived from an EMBL/GenBank/DDBJ whole genome shotgun (WGS) entry which is preliminary data.</text>
</comment>
<evidence type="ECO:0000256" key="1">
    <source>
        <dbReference type="ARBA" id="ARBA00022679"/>
    </source>
</evidence>
<dbReference type="Proteomes" id="UP000006008">
    <property type="component" value="Unassembled WGS sequence"/>
</dbReference>
<dbReference type="CDD" id="cd04301">
    <property type="entry name" value="NAT_SF"/>
    <property type="match status" value="1"/>
</dbReference>
<evidence type="ECO:0000313" key="5">
    <source>
        <dbReference type="Proteomes" id="UP000006008"/>
    </source>
</evidence>
<dbReference type="AlphaFoldDB" id="G5H7S4"/>
<gene>
    <name evidence="4" type="ORF">HMPREF9450_00727</name>
</gene>
<dbReference type="GeneID" id="92816260"/>
<dbReference type="HOGENOM" id="CLU_013985_13_0_10"/>
<dbReference type="eggNOG" id="COG1247">
    <property type="taxonomic scope" value="Bacteria"/>
</dbReference>
<dbReference type="EMBL" id="ADLD01000009">
    <property type="protein sequence ID" value="EHB92523.1"/>
    <property type="molecule type" value="Genomic_DNA"/>
</dbReference>
<dbReference type="PANTHER" id="PTHR43877">
    <property type="entry name" value="AMINOALKYLPHOSPHONATE N-ACETYLTRANSFERASE-RELATED-RELATED"/>
    <property type="match status" value="1"/>
</dbReference>
<keyword evidence="1" id="KW-0808">Transferase</keyword>
<dbReference type="OrthoDB" id="9796381at2"/>
<dbReference type="GO" id="GO:0016747">
    <property type="term" value="F:acyltransferase activity, transferring groups other than amino-acyl groups"/>
    <property type="evidence" value="ECO:0007669"/>
    <property type="project" value="InterPro"/>
</dbReference>
<dbReference type="Gene3D" id="3.40.630.30">
    <property type="match status" value="1"/>
</dbReference>
<dbReference type="PROSITE" id="PS51186">
    <property type="entry name" value="GNAT"/>
    <property type="match status" value="1"/>
</dbReference>